<keyword evidence="1" id="KW-0378">Hydrolase</keyword>
<dbReference type="InterPro" id="IPR050789">
    <property type="entry name" value="Diverse_Enzym_Activities"/>
</dbReference>
<dbReference type="SUPFAM" id="SSF56601">
    <property type="entry name" value="beta-lactamase/transpeptidase-like"/>
    <property type="match status" value="1"/>
</dbReference>
<dbReference type="STRING" id="1817764.A2637_00635"/>
<organism evidence="3 4">
    <name type="scientific">Candidatus Muproteobacteria bacterium RIFCSPHIGHO2_01_FULL_65_16</name>
    <dbReference type="NCBI Taxonomy" id="1817764"/>
    <lineage>
        <taxon>Bacteria</taxon>
        <taxon>Pseudomonadati</taxon>
        <taxon>Pseudomonadota</taxon>
        <taxon>Candidatus Muproteobacteria</taxon>
    </lineage>
</organism>
<dbReference type="Pfam" id="PF00144">
    <property type="entry name" value="Beta-lactamase"/>
    <property type="match status" value="1"/>
</dbReference>
<evidence type="ECO:0000259" key="2">
    <source>
        <dbReference type="Pfam" id="PF00144"/>
    </source>
</evidence>
<comment type="caution">
    <text evidence="3">The sequence shown here is derived from an EMBL/GenBank/DDBJ whole genome shotgun (WGS) entry which is preliminary data.</text>
</comment>
<gene>
    <name evidence="3" type="ORF">A2637_00635</name>
</gene>
<protein>
    <recommendedName>
        <fullName evidence="2">Beta-lactamase-related domain-containing protein</fullName>
    </recommendedName>
</protein>
<dbReference type="AlphaFoldDB" id="A0A1F6TH60"/>
<evidence type="ECO:0000313" key="4">
    <source>
        <dbReference type="Proteomes" id="UP000179360"/>
    </source>
</evidence>
<feature type="domain" description="Beta-lactamase-related" evidence="2">
    <location>
        <begin position="35"/>
        <end position="355"/>
    </location>
</feature>
<name>A0A1F6TH60_9PROT</name>
<evidence type="ECO:0000313" key="3">
    <source>
        <dbReference type="EMBL" id="OGI44477.1"/>
    </source>
</evidence>
<dbReference type="EMBL" id="MFSY01000122">
    <property type="protein sequence ID" value="OGI44477.1"/>
    <property type="molecule type" value="Genomic_DNA"/>
</dbReference>
<dbReference type="PANTHER" id="PTHR43283:SF11">
    <property type="entry name" value="BETA-LACTAMASE-RELATED DOMAIN-CONTAINING PROTEIN"/>
    <property type="match status" value="1"/>
</dbReference>
<dbReference type="InterPro" id="IPR012338">
    <property type="entry name" value="Beta-lactam/transpept-like"/>
</dbReference>
<dbReference type="GO" id="GO:0016787">
    <property type="term" value="F:hydrolase activity"/>
    <property type="evidence" value="ECO:0007669"/>
    <property type="project" value="UniProtKB-KW"/>
</dbReference>
<accession>A0A1F6TH60</accession>
<reference evidence="3 4" key="1">
    <citation type="journal article" date="2016" name="Nat. Commun.">
        <title>Thousands of microbial genomes shed light on interconnected biogeochemical processes in an aquifer system.</title>
        <authorList>
            <person name="Anantharaman K."/>
            <person name="Brown C.T."/>
            <person name="Hug L.A."/>
            <person name="Sharon I."/>
            <person name="Castelle C.J."/>
            <person name="Probst A.J."/>
            <person name="Thomas B.C."/>
            <person name="Singh A."/>
            <person name="Wilkins M.J."/>
            <person name="Karaoz U."/>
            <person name="Brodie E.L."/>
            <person name="Williams K.H."/>
            <person name="Hubbard S.S."/>
            <person name="Banfield J.F."/>
        </authorList>
    </citation>
    <scope>NUCLEOTIDE SEQUENCE [LARGE SCALE GENOMIC DNA]</scope>
</reference>
<evidence type="ECO:0000256" key="1">
    <source>
        <dbReference type="ARBA" id="ARBA00022801"/>
    </source>
</evidence>
<dbReference type="InterPro" id="IPR001466">
    <property type="entry name" value="Beta-lactam-related"/>
</dbReference>
<sequence length="574" mass="63989">MLVPAGSSAPPRPELIGRGDLAAFERYFEWYIPRQLRRHGVPGASVALVDEHGVIWARGFGHADLARRVRATTQTVYQVGSISKVVTATAVMREIERGRLQLDAPIQRYLPEFSIQSRWGAAPAPTLRELLSHHAGLPTYYLKGFFSHQSLAELMQALKTEHLAYQPRTVFNYSNLGPDIAGAALERLSRRDFAAYMQQALLDPLGMAHSSFALDARTRPLLARGYVKQTPAEPVIIRDAPAGGLFSNVEDLARFMRLVLRGGELDGRRLLRPEAVAAMLTPQYADAPLNFGQRFGLGWMLSGIPVENAGPVAWHNGGTKTFLSQMVLLPSMRLGVVVLANADTAGPVVYETAEEILRLALQVRDGVAPAPAPKRRPEVALPPATLEAYAGDYSLMGTLAQLERHGNRLTYRFLGYRIELVPVSATDFRAEYRVLGLFSVPIQFPPVEFARVGRRTLLLMRDRGVAVTGEKIPPYTVPEAWRRRTGSYRLINPDAHYLENVEHVRLVMENGRLLMEVRISGLEDREAQVVFMPLSDDVAYVFGLGRNVGDVTWVERRGGRELLRYSGYFFERQP</sequence>
<dbReference type="Proteomes" id="UP000179360">
    <property type="component" value="Unassembled WGS sequence"/>
</dbReference>
<proteinExistence type="predicted"/>
<dbReference type="Gene3D" id="3.40.710.10">
    <property type="entry name" value="DD-peptidase/beta-lactamase superfamily"/>
    <property type="match status" value="1"/>
</dbReference>
<dbReference type="PANTHER" id="PTHR43283">
    <property type="entry name" value="BETA-LACTAMASE-RELATED"/>
    <property type="match status" value="1"/>
</dbReference>